<reference evidence="1 2" key="1">
    <citation type="submission" date="2006-10" db="EMBL/GenBank/DDBJ databases">
        <title>The Genome Sequence of Batrachochytrium dendrobatidis JEL423.</title>
        <authorList>
            <consortium name="The Broad Institute Genome Sequencing Platform"/>
            <person name="Birren B."/>
            <person name="Lander E."/>
            <person name="Galagan J."/>
            <person name="Cuomo C."/>
            <person name="Devon K."/>
            <person name="Jaffe D."/>
            <person name="Butler J."/>
            <person name="Alvarez P."/>
            <person name="Gnerre S."/>
            <person name="Grabherr M."/>
            <person name="Kleber M."/>
            <person name="Mauceli E."/>
            <person name="Brockman W."/>
            <person name="Young S."/>
            <person name="LaButti K."/>
            <person name="Sykes S."/>
            <person name="DeCaprio D."/>
            <person name="Crawford M."/>
            <person name="Koehrsen M."/>
            <person name="Engels R."/>
            <person name="Montgomery P."/>
            <person name="Pearson M."/>
            <person name="Howarth C."/>
            <person name="Larson L."/>
            <person name="White J."/>
            <person name="O'Leary S."/>
            <person name="Kodira C."/>
            <person name="Zeng Q."/>
            <person name="Yandava C."/>
            <person name="Alvarado L."/>
            <person name="Longcore J."/>
            <person name="James T."/>
        </authorList>
    </citation>
    <scope>NUCLEOTIDE SEQUENCE [LARGE SCALE GENOMIC DNA]</scope>
    <source>
        <strain evidence="1 2">JEL423</strain>
    </source>
</reference>
<accession>A0A177WIP0</accession>
<evidence type="ECO:0000313" key="2">
    <source>
        <dbReference type="Proteomes" id="UP000077115"/>
    </source>
</evidence>
<gene>
    <name evidence="1" type="ORF">BDEG_23373</name>
</gene>
<reference evidence="1 2" key="2">
    <citation type="submission" date="2016-05" db="EMBL/GenBank/DDBJ databases">
        <title>Lineage-specific infection strategies underlie the spectrum of fungal disease in amphibians.</title>
        <authorList>
            <person name="Cuomo C.A."/>
            <person name="Farrer R.A."/>
            <person name="James T."/>
            <person name="Longcore J."/>
            <person name="Birren B."/>
        </authorList>
    </citation>
    <scope>NUCLEOTIDE SEQUENCE [LARGE SCALE GENOMIC DNA]</scope>
    <source>
        <strain evidence="1 2">JEL423</strain>
    </source>
</reference>
<name>A0A177WIP0_BATDL</name>
<sequence length="107" mass="10952">MSIARSVILPHIATIKSMLSQASTAHTMTGIPLAAAIGCNTARPTTSSSQSGAKATFITSTNTIMSLTAALADTAPQVPESLATSISEQLTLVKNSLYTCGLALEDL</sequence>
<proteinExistence type="predicted"/>
<dbReference type="VEuPathDB" id="FungiDB:BDEG_23373"/>
<dbReference type="Proteomes" id="UP000077115">
    <property type="component" value="Unassembled WGS sequence"/>
</dbReference>
<evidence type="ECO:0000313" key="1">
    <source>
        <dbReference type="EMBL" id="OAJ39534.1"/>
    </source>
</evidence>
<protein>
    <submittedName>
        <fullName evidence="1">Uncharacterized protein</fullName>
    </submittedName>
</protein>
<dbReference type="AlphaFoldDB" id="A0A177WIP0"/>
<dbReference type="EMBL" id="DS022303">
    <property type="protein sequence ID" value="OAJ39534.1"/>
    <property type="molecule type" value="Genomic_DNA"/>
</dbReference>
<organism evidence="1 2">
    <name type="scientific">Batrachochytrium dendrobatidis (strain JEL423)</name>
    <dbReference type="NCBI Taxonomy" id="403673"/>
    <lineage>
        <taxon>Eukaryota</taxon>
        <taxon>Fungi</taxon>
        <taxon>Fungi incertae sedis</taxon>
        <taxon>Chytridiomycota</taxon>
        <taxon>Chytridiomycota incertae sedis</taxon>
        <taxon>Chytridiomycetes</taxon>
        <taxon>Rhizophydiales</taxon>
        <taxon>Rhizophydiales incertae sedis</taxon>
        <taxon>Batrachochytrium</taxon>
    </lineage>
</organism>